<evidence type="ECO:0000256" key="1">
    <source>
        <dbReference type="ARBA" id="ARBA00001957"/>
    </source>
</evidence>
<dbReference type="SUPFAM" id="SSF52777">
    <property type="entry name" value="CoA-dependent acyltransferases"/>
    <property type="match status" value="3"/>
</dbReference>
<dbReference type="GO" id="GO:0043041">
    <property type="term" value="P:amino acid activation for nonribosomal peptide biosynthetic process"/>
    <property type="evidence" value="ECO:0007669"/>
    <property type="project" value="TreeGrafter"/>
</dbReference>
<dbReference type="SUPFAM" id="SSF56801">
    <property type="entry name" value="Acetyl-CoA synthetase-like"/>
    <property type="match status" value="2"/>
</dbReference>
<dbReference type="GO" id="GO:0031177">
    <property type="term" value="F:phosphopantetheine binding"/>
    <property type="evidence" value="ECO:0007669"/>
    <property type="project" value="InterPro"/>
</dbReference>
<dbReference type="GO" id="GO:0072330">
    <property type="term" value="P:monocarboxylic acid biosynthetic process"/>
    <property type="evidence" value="ECO:0007669"/>
    <property type="project" value="UniProtKB-ARBA"/>
</dbReference>
<dbReference type="CDD" id="cd05930">
    <property type="entry name" value="A_NRPS"/>
    <property type="match status" value="1"/>
</dbReference>
<dbReference type="Gene3D" id="3.30.300.30">
    <property type="match status" value="2"/>
</dbReference>
<dbReference type="SUPFAM" id="SSF47336">
    <property type="entry name" value="ACP-like"/>
    <property type="match status" value="1"/>
</dbReference>
<comment type="similarity">
    <text evidence="3">Belongs to the ATP-dependent AMP-binding enzyme family. MbtB subfamily.</text>
</comment>
<dbReference type="InterPro" id="IPR020459">
    <property type="entry name" value="AMP-binding"/>
</dbReference>
<feature type="region of interest" description="Disordered" evidence="9">
    <location>
        <begin position="1"/>
        <end position="22"/>
    </location>
</feature>
<dbReference type="GO" id="GO:0016874">
    <property type="term" value="F:ligase activity"/>
    <property type="evidence" value="ECO:0007669"/>
    <property type="project" value="UniProtKB-KW"/>
</dbReference>
<evidence type="ECO:0000256" key="6">
    <source>
        <dbReference type="ARBA" id="ARBA00022553"/>
    </source>
</evidence>
<evidence type="ECO:0000256" key="4">
    <source>
        <dbReference type="ARBA" id="ARBA00016743"/>
    </source>
</evidence>
<dbReference type="GO" id="GO:0008610">
    <property type="term" value="P:lipid biosynthetic process"/>
    <property type="evidence" value="ECO:0007669"/>
    <property type="project" value="UniProtKB-ARBA"/>
</dbReference>
<dbReference type="InterPro" id="IPR025110">
    <property type="entry name" value="AMP-bd_C"/>
</dbReference>
<dbReference type="Pfam" id="PF00501">
    <property type="entry name" value="AMP-binding"/>
    <property type="match status" value="2"/>
</dbReference>
<evidence type="ECO:0000313" key="12">
    <source>
        <dbReference type="Proteomes" id="UP000578112"/>
    </source>
</evidence>
<dbReference type="Gene3D" id="2.30.38.10">
    <property type="entry name" value="Luciferase, Domain 3"/>
    <property type="match status" value="1"/>
</dbReference>
<dbReference type="InterPro" id="IPR010071">
    <property type="entry name" value="AA_adenyl_dom"/>
</dbReference>
<comment type="pathway">
    <text evidence="2">Siderophore biosynthesis; mycobactin biosynthesis.</text>
</comment>
<dbReference type="Pfam" id="PF00668">
    <property type="entry name" value="Condensation"/>
    <property type="match status" value="1"/>
</dbReference>
<gene>
    <name evidence="11" type="ORF">BJ971_002536</name>
</gene>
<protein>
    <recommendedName>
        <fullName evidence="4">Phenyloxazoline synthase MbtB</fullName>
    </recommendedName>
    <alternativeName>
        <fullName evidence="8">Mycobactin synthetase protein B</fullName>
    </alternativeName>
</protein>
<keyword evidence="5" id="KW-0596">Phosphopantetheine</keyword>
<dbReference type="FunFam" id="3.30.559.10:FF:000023">
    <property type="entry name" value="Non-ribosomal peptide synthetase"/>
    <property type="match status" value="1"/>
</dbReference>
<dbReference type="InterPro" id="IPR036736">
    <property type="entry name" value="ACP-like_sf"/>
</dbReference>
<dbReference type="GO" id="GO:0044550">
    <property type="term" value="P:secondary metabolite biosynthetic process"/>
    <property type="evidence" value="ECO:0007669"/>
    <property type="project" value="TreeGrafter"/>
</dbReference>
<evidence type="ECO:0000259" key="10">
    <source>
        <dbReference type="PROSITE" id="PS50075"/>
    </source>
</evidence>
<dbReference type="CDD" id="cd12114">
    <property type="entry name" value="A_NRPS_TlmIV_like"/>
    <property type="match status" value="1"/>
</dbReference>
<dbReference type="PROSITE" id="PS50075">
    <property type="entry name" value="CARRIER"/>
    <property type="match status" value="1"/>
</dbReference>
<dbReference type="InterPro" id="IPR042099">
    <property type="entry name" value="ANL_N_sf"/>
</dbReference>
<dbReference type="PROSITE" id="PS00455">
    <property type="entry name" value="AMP_BINDING"/>
    <property type="match status" value="1"/>
</dbReference>
<keyword evidence="6" id="KW-0597">Phosphoprotein</keyword>
<dbReference type="GO" id="GO:0005737">
    <property type="term" value="C:cytoplasm"/>
    <property type="evidence" value="ECO:0007669"/>
    <property type="project" value="TreeGrafter"/>
</dbReference>
<keyword evidence="7" id="KW-0436">Ligase</keyword>
<dbReference type="FunFam" id="1.10.1200.10:FF:000016">
    <property type="entry name" value="Non-ribosomal peptide synthase"/>
    <property type="match status" value="1"/>
</dbReference>
<evidence type="ECO:0000256" key="3">
    <source>
        <dbReference type="ARBA" id="ARBA00007380"/>
    </source>
</evidence>
<evidence type="ECO:0000256" key="9">
    <source>
        <dbReference type="SAM" id="MobiDB-lite"/>
    </source>
</evidence>
<dbReference type="InterPro" id="IPR020845">
    <property type="entry name" value="AMP-binding_CS"/>
</dbReference>
<comment type="caution">
    <text evidence="11">The sequence shown here is derived from an EMBL/GenBank/DDBJ whole genome shotgun (WGS) entry which is preliminary data.</text>
</comment>
<dbReference type="PRINTS" id="PR00154">
    <property type="entry name" value="AMPBINDING"/>
</dbReference>
<dbReference type="InterPro" id="IPR001242">
    <property type="entry name" value="Condensation_dom"/>
</dbReference>
<dbReference type="EMBL" id="JACHNH010000001">
    <property type="protein sequence ID" value="MBB4761980.1"/>
    <property type="molecule type" value="Genomic_DNA"/>
</dbReference>
<dbReference type="InterPro" id="IPR023213">
    <property type="entry name" value="CAT-like_dom_sf"/>
</dbReference>
<evidence type="ECO:0000256" key="8">
    <source>
        <dbReference type="ARBA" id="ARBA00033440"/>
    </source>
</evidence>
<evidence type="ECO:0000256" key="7">
    <source>
        <dbReference type="ARBA" id="ARBA00022598"/>
    </source>
</evidence>
<dbReference type="Gene3D" id="3.40.50.12780">
    <property type="entry name" value="N-terminal domain of ligase-like"/>
    <property type="match status" value="1"/>
</dbReference>
<dbReference type="NCBIfam" id="TIGR01733">
    <property type="entry name" value="AA-adenyl-dom"/>
    <property type="match status" value="1"/>
</dbReference>
<dbReference type="InterPro" id="IPR057737">
    <property type="entry name" value="Condensation_MtbB-like"/>
</dbReference>
<dbReference type="FunFam" id="3.40.50.980:FF:000001">
    <property type="entry name" value="Non-ribosomal peptide synthetase"/>
    <property type="match status" value="1"/>
</dbReference>
<name>A0A7W7HWC1_9ACTN</name>
<dbReference type="Gene3D" id="3.30.559.30">
    <property type="entry name" value="Nonribosomal peptide synthetase, condensation domain"/>
    <property type="match status" value="2"/>
</dbReference>
<dbReference type="FunFam" id="3.30.559.30:FF:000006">
    <property type="entry name" value="Yersiniabactin polyketide/non-ribosomal peptide synthetase"/>
    <property type="match status" value="1"/>
</dbReference>
<dbReference type="Pfam" id="PF13193">
    <property type="entry name" value="AMP-binding_C"/>
    <property type="match status" value="2"/>
</dbReference>
<dbReference type="RefSeq" id="WP_184992754.1">
    <property type="nucleotide sequence ID" value="NZ_BOMK01000002.1"/>
</dbReference>
<dbReference type="SMART" id="SM00823">
    <property type="entry name" value="PKS_PP"/>
    <property type="match status" value="1"/>
</dbReference>
<sequence>MTSSLPIGNAVPNGSGTGVPESTDRVRQAWLAYLAGAPVTVELPLDHLRPLERDHVAARVPVPVPPGVRAALADLDTDESTGWLAAFTALLVRYTGDTELVVGVPVGAAQLAVARRILAPPGVTFRDLLSRVEAAEAAANRLVPLPLSEAGELTRPDEMPGTVAPFAIGFVRDDDPGVAAGWAGADLTLAVDAEGARLYYDAGLFVHRTAARLAGHLATLLADLVAHPDRPVTRARLVGADERRRLLVDFNDTEVSYADERPWAARIADLARRRPNAPAVRDRGCRLTFAQLDAAANRLAHELRDRGLPDAGRVALYLDRSAGAVVATLAAHRAGAAVVLFDPAQPSARTEMMAAETGPDVVVTTAPRLADLPDALAARGVCLDRDAAAVDARPATPPDVAAPDADDISQIAYTSGSTHEPKPVLQRHRTLDNLADWTARAYGVSAEDRASWVSAPGYGIGMLEWMPFLACGAEINIADGRTAATVNRLRDWLVARGVTHALVLNHVAERLAGMFWPERSVLRILVAVGEPMRHWPAPSLPFEVVACYGATEVGAVTSSFDLAGGVRCTSRAVPEDDRAARVPPVGRPIANLRVYLLDQHRNPVPIGVPGELYVAGAGLAAGYLDRPELAAEAFVPNPLPEEPEPVLYRSGDLARYRADGTIEVVGRADSVVRIRGHQVALRDVEAAVVADAAVRETAVLAHTDDDGAVRLVAYVVPADEAAFSSRTLRQSLANQLPSHLLPSAVVRLPGLPWLPNGKLDRRALPAPPAPVTGVPHVGPRTPVERELADLCVEVLGVERIGVDDDLTGAAVPGRLRDALRALVASRYDLELDDARITSIGRVAALVDAARDGDSFGALPPVEHHPEARFEPFPLTDTQQAYWIGRSDAVELGSVGCHGYWEWESSGLDVDRFRAAWSRVLDRHDMLRAVINPDGTQRILADLPEYEIPVLDLRDNDAVEDEAAKLREHLSHHVTPADTWPLWDVRLTLLPGGRTRIHLSLDLLIIDAWSYFQILVPDLVTFYEDPQARPAPLELSFRDYVLAADVALEQSQEYQRSRRYWLERLDEGLPSAPELPRAPGAADLGEVRFTRREHRLDPADWGRLKERAQGAGATPSGVVVAAFAEVLRAWSGNDRFTVNFPLFNRLPLHDDVDALIGDFTTTSLLAVDKVDGTFADRARSIQQRLFEDLEHRHFGGVRVMRELARRGGGHGGAAFPVVVTSLLGQPPRRFTTALGEAIHTSTQTPQVTLDFQVSEVDGALHFSWDSIDGVFPAGMLADMFDAYRNLLDTLVTDAASWRSERFPLVPSAQLQVREEVNRTDARLPELLLHTPVAEHAAARPDALAVVSGDVRLTYRELDRRVNQVGRRLRADGARPDSLVAIVLEKGWEQIVAAHGILAAGAAYLPIAADVPPERLRYLLEHGQVGTVLTSASLDATLEWPGAVRRLMVDGDFDDVDPAPLAPAQEVSDLAYVIYTSGSTGRPKGVMVDHRGAANTILDMNRRLGIGHGDSCLAVSGLHFDLSVYDTFGMIAAGGTVVIPPSTANPEPALWAGLIRAEGVTFWNSVPALLEMLVAHGEPLTSLRAVVLAGDWIPVTLPNRLRALAPGVAVIGSGGPTESCVWSVVYPIGEVDPAWQSIPYGRPMTNQRYHVLDARREHRPVWVPGEIYIESPVGLARGYWRDEERTAAQFVRNPETGVRMYASGDLGRYLPDGTIEILGRTDFQVKIQGHRIELGEIEAVLAEHPSVDRAVAVATDQARRLVAYVTGAEPSPDDLTAFLAERLPRYMVPGSIGVLDELPLTGNGKIDRLALAALAGGRDDSRDYVAPEGPVQELIAAMWAELIGLDRVGGRDNFFELGGNSVIATQLVSRVREMFGVDLPLRAIFTGPTVAEVAAALVADPARAATVSAVADYLAGLDDNDISALLE</sequence>
<organism evidence="11 12">
    <name type="scientific">Actinoplanes digitatis</name>
    <dbReference type="NCBI Taxonomy" id="1868"/>
    <lineage>
        <taxon>Bacteria</taxon>
        <taxon>Bacillati</taxon>
        <taxon>Actinomycetota</taxon>
        <taxon>Actinomycetes</taxon>
        <taxon>Micromonosporales</taxon>
        <taxon>Micromonosporaceae</taxon>
        <taxon>Actinoplanes</taxon>
    </lineage>
</organism>
<evidence type="ECO:0000256" key="2">
    <source>
        <dbReference type="ARBA" id="ARBA00005102"/>
    </source>
</evidence>
<dbReference type="Gene3D" id="3.30.559.10">
    <property type="entry name" value="Chloramphenicol acetyltransferase-like domain"/>
    <property type="match status" value="1"/>
</dbReference>
<proteinExistence type="inferred from homology"/>
<dbReference type="Pfam" id="PF00550">
    <property type="entry name" value="PP-binding"/>
    <property type="match status" value="1"/>
</dbReference>
<comment type="cofactor">
    <cofactor evidence="1">
        <name>pantetheine 4'-phosphate</name>
        <dbReference type="ChEBI" id="CHEBI:47942"/>
    </cofactor>
</comment>
<dbReference type="PANTHER" id="PTHR45527:SF10">
    <property type="entry name" value="PYOCHELIN SYNTHASE PCHF"/>
    <property type="match status" value="1"/>
</dbReference>
<dbReference type="InterPro" id="IPR006162">
    <property type="entry name" value="Ppantetheine_attach_site"/>
</dbReference>
<dbReference type="InterPro" id="IPR009081">
    <property type="entry name" value="PP-bd_ACP"/>
</dbReference>
<dbReference type="InterPro" id="IPR020806">
    <property type="entry name" value="PKS_PP-bd"/>
</dbReference>
<dbReference type="InterPro" id="IPR045851">
    <property type="entry name" value="AMP-bd_C_sf"/>
</dbReference>
<evidence type="ECO:0000313" key="11">
    <source>
        <dbReference type="EMBL" id="MBB4761980.1"/>
    </source>
</evidence>
<dbReference type="Proteomes" id="UP000578112">
    <property type="component" value="Unassembled WGS sequence"/>
</dbReference>
<dbReference type="PANTHER" id="PTHR45527">
    <property type="entry name" value="NONRIBOSOMAL PEPTIDE SYNTHETASE"/>
    <property type="match status" value="1"/>
</dbReference>
<reference evidence="11 12" key="1">
    <citation type="submission" date="2020-08" db="EMBL/GenBank/DDBJ databases">
        <title>Sequencing the genomes of 1000 actinobacteria strains.</title>
        <authorList>
            <person name="Klenk H.-P."/>
        </authorList>
    </citation>
    <scope>NUCLEOTIDE SEQUENCE [LARGE SCALE GENOMIC DNA]</scope>
    <source>
        <strain evidence="11 12">DSM 43149</strain>
    </source>
</reference>
<dbReference type="Gene3D" id="1.10.1200.10">
    <property type="entry name" value="ACP-like"/>
    <property type="match status" value="1"/>
</dbReference>
<dbReference type="Gene3D" id="3.40.50.980">
    <property type="match status" value="2"/>
</dbReference>
<accession>A0A7W7HWC1</accession>
<dbReference type="FunFam" id="3.40.50.12780:FF:000012">
    <property type="entry name" value="Non-ribosomal peptide synthetase"/>
    <property type="match status" value="1"/>
</dbReference>
<dbReference type="CDD" id="cd19535">
    <property type="entry name" value="Cyc_NRPS"/>
    <property type="match status" value="1"/>
</dbReference>
<dbReference type="InterPro" id="IPR000873">
    <property type="entry name" value="AMP-dep_synth/lig_dom"/>
</dbReference>
<keyword evidence="12" id="KW-1185">Reference proteome</keyword>
<feature type="domain" description="Carrier" evidence="10">
    <location>
        <begin position="1824"/>
        <end position="1899"/>
    </location>
</feature>
<dbReference type="PROSITE" id="PS00012">
    <property type="entry name" value="PHOSPHOPANTETHEINE"/>
    <property type="match status" value="1"/>
</dbReference>
<evidence type="ECO:0000256" key="5">
    <source>
        <dbReference type="ARBA" id="ARBA00022450"/>
    </source>
</evidence>